<dbReference type="Gene3D" id="1.20.90.10">
    <property type="entry name" value="Phospholipase A2 domain"/>
    <property type="match status" value="1"/>
</dbReference>
<accession>A0ABM1F198</accession>
<proteinExistence type="predicted"/>
<dbReference type="PANTHER" id="PTHR12824">
    <property type="entry name" value="GROUP XII SECRETORY PHOSPHOLIPASE A2 FAMILY MEMBER"/>
    <property type="match status" value="1"/>
</dbReference>
<evidence type="ECO:0000313" key="2">
    <source>
        <dbReference type="RefSeq" id="XP_014678219.1"/>
    </source>
</evidence>
<dbReference type="InterPro" id="IPR036444">
    <property type="entry name" value="PLipase_A2_dom_sf"/>
</dbReference>
<evidence type="ECO:0000313" key="1">
    <source>
        <dbReference type="Proteomes" id="UP000695022"/>
    </source>
</evidence>
<sequence>MGYYYRMVTLAFVVLIMFVVSSNSALKKKSLLYDLKKLGEQANSVIKRVGEQVEDAVSTISRGIDNAVSHLDAIGDFIESTEKKTCEVQCQDGSKPVANPTYTPKPNGCGSFGVQVNFLNFPAFSHCCNGHDICYGTCGKERIICDTEFGDCLYDICRQQRIQTEQQDDKITCATTADLMYGGTLTLGCKAYEDAQREACLCKRTEL</sequence>
<organism evidence="1 2">
    <name type="scientific">Priapulus caudatus</name>
    <name type="common">Priapulid worm</name>
    <dbReference type="NCBI Taxonomy" id="37621"/>
    <lineage>
        <taxon>Eukaryota</taxon>
        <taxon>Metazoa</taxon>
        <taxon>Ecdysozoa</taxon>
        <taxon>Scalidophora</taxon>
        <taxon>Priapulida</taxon>
        <taxon>Priapulimorpha</taxon>
        <taxon>Priapulimorphida</taxon>
        <taxon>Priapulidae</taxon>
        <taxon>Priapulus</taxon>
    </lineage>
</organism>
<keyword evidence="1" id="KW-1185">Reference proteome</keyword>
<dbReference type="InterPro" id="IPR010711">
    <property type="entry name" value="PLA2G12"/>
</dbReference>
<reference evidence="2" key="1">
    <citation type="submission" date="2025-08" db="UniProtKB">
        <authorList>
            <consortium name="RefSeq"/>
        </authorList>
    </citation>
    <scope>IDENTIFICATION</scope>
</reference>
<dbReference type="PANTHER" id="PTHR12824:SF8">
    <property type="entry name" value="GXIVSPLA2, ISOFORM A"/>
    <property type="match status" value="1"/>
</dbReference>
<dbReference type="RefSeq" id="XP_014678219.1">
    <property type="nucleotide sequence ID" value="XM_014822733.1"/>
</dbReference>
<dbReference type="GeneID" id="106818019"/>
<dbReference type="Proteomes" id="UP000695022">
    <property type="component" value="Unplaced"/>
</dbReference>
<dbReference type="Pfam" id="PF06951">
    <property type="entry name" value="PLA2G12"/>
    <property type="match status" value="1"/>
</dbReference>
<gene>
    <name evidence="2" type="primary">LOC106818019</name>
</gene>
<protein>
    <submittedName>
        <fullName evidence="2">Group XIIA secretory phospholipase A2-like isoform X2</fullName>
    </submittedName>
</protein>
<dbReference type="SUPFAM" id="SSF48619">
    <property type="entry name" value="Phospholipase A2, PLA2"/>
    <property type="match status" value="1"/>
</dbReference>
<name>A0ABM1F198_PRICU</name>